<keyword evidence="3" id="KW-1185">Reference proteome</keyword>
<feature type="region of interest" description="Disordered" evidence="1">
    <location>
        <begin position="1"/>
        <end position="73"/>
    </location>
</feature>
<evidence type="ECO:0000256" key="1">
    <source>
        <dbReference type="SAM" id="MobiDB-lite"/>
    </source>
</evidence>
<dbReference type="AlphaFoldDB" id="A0A918UV42"/>
<name>A0A918UV42_9ACTN</name>
<evidence type="ECO:0000313" key="3">
    <source>
        <dbReference type="Proteomes" id="UP000622166"/>
    </source>
</evidence>
<proteinExistence type="predicted"/>
<dbReference type="Proteomes" id="UP000622166">
    <property type="component" value="Unassembled WGS sequence"/>
</dbReference>
<accession>A0A918UV42</accession>
<dbReference type="EMBL" id="BMVW01000019">
    <property type="protein sequence ID" value="GGZ36484.1"/>
    <property type="molecule type" value="Genomic_DNA"/>
</dbReference>
<reference evidence="2" key="2">
    <citation type="submission" date="2020-09" db="EMBL/GenBank/DDBJ databases">
        <authorList>
            <person name="Sun Q."/>
            <person name="Ohkuma M."/>
        </authorList>
    </citation>
    <scope>NUCLEOTIDE SEQUENCE</scope>
    <source>
        <strain evidence="2">JCM 4815</strain>
    </source>
</reference>
<comment type="caution">
    <text evidence="2">The sequence shown here is derived from an EMBL/GenBank/DDBJ whole genome shotgun (WGS) entry which is preliminary data.</text>
</comment>
<gene>
    <name evidence="2" type="ORF">GCM10010365_66630</name>
</gene>
<evidence type="ECO:0000313" key="2">
    <source>
        <dbReference type="EMBL" id="GGZ36484.1"/>
    </source>
</evidence>
<sequence>MNPPTLRVSHTYRHMPQCRTAPSPGGIPSRSAHGYGEHGTVAPDTGGAGRTRGTAGRTGRAAPKGPMTGRRGT</sequence>
<protein>
    <submittedName>
        <fullName evidence="2">Uncharacterized protein</fullName>
    </submittedName>
</protein>
<feature type="compositionally biased region" description="Low complexity" evidence="1">
    <location>
        <begin position="51"/>
        <end position="62"/>
    </location>
</feature>
<reference evidence="2" key="1">
    <citation type="journal article" date="2014" name="Int. J. Syst. Evol. Microbiol.">
        <title>Complete genome sequence of Corynebacterium casei LMG S-19264T (=DSM 44701T), isolated from a smear-ripened cheese.</title>
        <authorList>
            <consortium name="US DOE Joint Genome Institute (JGI-PGF)"/>
            <person name="Walter F."/>
            <person name="Albersmeier A."/>
            <person name="Kalinowski J."/>
            <person name="Ruckert C."/>
        </authorList>
    </citation>
    <scope>NUCLEOTIDE SEQUENCE</scope>
    <source>
        <strain evidence="2">JCM 4815</strain>
    </source>
</reference>
<organism evidence="2 3">
    <name type="scientific">Streptomyces poonensis</name>
    <dbReference type="NCBI Taxonomy" id="68255"/>
    <lineage>
        <taxon>Bacteria</taxon>
        <taxon>Bacillati</taxon>
        <taxon>Actinomycetota</taxon>
        <taxon>Actinomycetes</taxon>
        <taxon>Kitasatosporales</taxon>
        <taxon>Streptomycetaceae</taxon>
        <taxon>Streptomyces</taxon>
    </lineage>
</organism>